<name>G4QEZ4_GLANF</name>
<protein>
    <submittedName>
        <fullName evidence="6">2-nitropropane dioxygenase family protein</fullName>
    </submittedName>
</protein>
<dbReference type="EMBL" id="CP003060">
    <property type="protein sequence ID" value="AEP28257.1"/>
    <property type="molecule type" value="Genomic_DNA"/>
</dbReference>
<accession>G4QEZ4</accession>
<evidence type="ECO:0000256" key="3">
    <source>
        <dbReference type="ARBA" id="ARBA00022643"/>
    </source>
</evidence>
<dbReference type="eggNOG" id="COG2070">
    <property type="taxonomic scope" value="Bacteria"/>
</dbReference>
<dbReference type="InterPro" id="IPR004136">
    <property type="entry name" value="NMO"/>
</dbReference>
<proteinExistence type="inferred from homology"/>
<dbReference type="CDD" id="cd04730">
    <property type="entry name" value="NPD_like"/>
    <property type="match status" value="1"/>
</dbReference>
<dbReference type="Pfam" id="PF03060">
    <property type="entry name" value="NMO"/>
    <property type="match status" value="1"/>
</dbReference>
<dbReference type="RefSeq" id="WP_014107136.1">
    <property type="nucleotide sequence ID" value="NC_016041.1"/>
</dbReference>
<dbReference type="PANTHER" id="PTHR42747:SF4">
    <property type="entry name" value="BLR1330 PROTEIN"/>
    <property type="match status" value="1"/>
</dbReference>
<dbReference type="KEGG" id="gni:GNIT_0103"/>
<sequence>MTIPAEFTHRLRIPLIASPMFIASGIELVIESCKAGIVGTFPALNQRTSEGFEAWLVEIQSRLSDWEKQTGKKAAPFGVNLIVHRSNPRWEADLAICVKHKVPLIITSLGAVAELVDAVHAYGGLVFHDVVNARHGKKAAAAGVDGLIAVCNGAGGHAGSTNPFALVAEIRQFFDKTLILAGSLSNGRDVAAAEMMGADMAYMGTRFLATTEANIADDYQDMIVNSSANDILYTPKISGVNANFIRQSIVDAGIDPSDLTPKADLDFGAELDIEHTPQAGENKSEKKAWRDIWSAGQGVGSIDKVLSTKELVDKLVIEYHGAIAACQKKYASEFAKSDS</sequence>
<dbReference type="STRING" id="1085623.GNIT_0103"/>
<evidence type="ECO:0000256" key="4">
    <source>
        <dbReference type="ARBA" id="ARBA00023002"/>
    </source>
</evidence>
<dbReference type="HOGENOM" id="CLU_038732_3_0_6"/>
<evidence type="ECO:0000313" key="7">
    <source>
        <dbReference type="Proteomes" id="UP000009282"/>
    </source>
</evidence>
<evidence type="ECO:0000313" key="6">
    <source>
        <dbReference type="EMBL" id="AEP28257.1"/>
    </source>
</evidence>
<comment type="similarity">
    <text evidence="1">Belongs to the nitronate monooxygenase family. NMO class I subfamily.</text>
</comment>
<dbReference type="InterPro" id="IPR013785">
    <property type="entry name" value="Aldolase_TIM"/>
</dbReference>
<dbReference type="SUPFAM" id="SSF51412">
    <property type="entry name" value="Inosine monophosphate dehydrogenase (IMPDH)"/>
    <property type="match status" value="1"/>
</dbReference>
<dbReference type="GO" id="GO:0051213">
    <property type="term" value="F:dioxygenase activity"/>
    <property type="evidence" value="ECO:0007669"/>
    <property type="project" value="UniProtKB-KW"/>
</dbReference>
<evidence type="ECO:0000256" key="2">
    <source>
        <dbReference type="ARBA" id="ARBA00022630"/>
    </source>
</evidence>
<keyword evidence="6" id="KW-0223">Dioxygenase</keyword>
<dbReference type="OrthoDB" id="9778912at2"/>
<keyword evidence="3" id="KW-0288">FMN</keyword>
<dbReference type="Proteomes" id="UP000009282">
    <property type="component" value="Chromosome"/>
</dbReference>
<organism evidence="6 7">
    <name type="scientific">Glaciecola nitratireducens (strain JCM 12485 / KCTC 12276 / FR1064)</name>
    <dbReference type="NCBI Taxonomy" id="1085623"/>
    <lineage>
        <taxon>Bacteria</taxon>
        <taxon>Pseudomonadati</taxon>
        <taxon>Pseudomonadota</taxon>
        <taxon>Gammaproteobacteria</taxon>
        <taxon>Alteromonadales</taxon>
        <taxon>Alteromonadaceae</taxon>
        <taxon>Brumicola</taxon>
    </lineage>
</organism>
<dbReference type="GO" id="GO:0018580">
    <property type="term" value="F:nitronate monooxygenase activity"/>
    <property type="evidence" value="ECO:0007669"/>
    <property type="project" value="InterPro"/>
</dbReference>
<keyword evidence="5" id="KW-0503">Monooxygenase</keyword>
<dbReference type="AlphaFoldDB" id="G4QEZ4"/>
<dbReference type="PANTHER" id="PTHR42747">
    <property type="entry name" value="NITRONATE MONOOXYGENASE-RELATED"/>
    <property type="match status" value="1"/>
</dbReference>
<evidence type="ECO:0000256" key="5">
    <source>
        <dbReference type="ARBA" id="ARBA00023033"/>
    </source>
</evidence>
<gene>
    <name evidence="6" type="ordered locus">GNIT_0103</name>
</gene>
<dbReference type="Gene3D" id="3.20.20.70">
    <property type="entry name" value="Aldolase class I"/>
    <property type="match status" value="1"/>
</dbReference>
<keyword evidence="2" id="KW-0285">Flavoprotein</keyword>
<dbReference type="FunFam" id="3.20.20.70:FF:000210">
    <property type="entry name" value="2-nitropropane dioxygenase"/>
    <property type="match status" value="1"/>
</dbReference>
<evidence type="ECO:0000256" key="1">
    <source>
        <dbReference type="ARBA" id="ARBA00009881"/>
    </source>
</evidence>
<keyword evidence="7" id="KW-1185">Reference proteome</keyword>
<keyword evidence="4" id="KW-0560">Oxidoreductase</keyword>
<reference evidence="6 7" key="1">
    <citation type="journal article" date="2011" name="J. Bacteriol.">
        <title>Complete genome sequence of seawater bacterium Glaciecola nitratireducens FR1064T.</title>
        <authorList>
            <person name="Bian F."/>
            <person name="Qin Q.L."/>
            <person name="Xie B.B."/>
            <person name="Shu Y.L."/>
            <person name="Zhang X.Y."/>
            <person name="Yu Y."/>
            <person name="Chen B."/>
            <person name="Chen X.L."/>
            <person name="Zhou B.C."/>
            <person name="Zhang Y.Z."/>
        </authorList>
    </citation>
    <scope>NUCLEOTIDE SEQUENCE [LARGE SCALE GENOMIC DNA]</scope>
    <source>
        <strain evidence="7">JCM 12485 / KCTC 12276 / FR1064</strain>
    </source>
</reference>